<evidence type="ECO:0000313" key="2">
    <source>
        <dbReference type="Proteomes" id="UP000240010"/>
    </source>
</evidence>
<proteinExistence type="predicted"/>
<comment type="caution">
    <text evidence="1">The sequence shown here is derived from an EMBL/GenBank/DDBJ whole genome shotgun (WGS) entry which is preliminary data.</text>
</comment>
<name>A0A2S6H9M6_9GAMM</name>
<dbReference type="EMBL" id="PTIZ01000011">
    <property type="protein sequence ID" value="PPK74126.1"/>
    <property type="molecule type" value="Genomic_DNA"/>
</dbReference>
<protein>
    <submittedName>
        <fullName evidence="1">Uncharacterized protein</fullName>
    </submittedName>
</protein>
<reference evidence="1 2" key="1">
    <citation type="submission" date="2018-02" db="EMBL/GenBank/DDBJ databases">
        <title>Subsurface microbial communities from deep shales in Ohio and West Virginia, USA.</title>
        <authorList>
            <person name="Wrighton K."/>
        </authorList>
    </citation>
    <scope>NUCLEOTIDE SEQUENCE [LARGE SCALE GENOMIC DNA]</scope>
    <source>
        <strain evidence="1 2">OWC-DMM</strain>
    </source>
</reference>
<organism evidence="1 2">
    <name type="scientific">Methylobacter tundripaludum</name>
    <dbReference type="NCBI Taxonomy" id="173365"/>
    <lineage>
        <taxon>Bacteria</taxon>
        <taxon>Pseudomonadati</taxon>
        <taxon>Pseudomonadota</taxon>
        <taxon>Gammaproteobacteria</taxon>
        <taxon>Methylococcales</taxon>
        <taxon>Methylococcaceae</taxon>
        <taxon>Methylobacter</taxon>
    </lineage>
</organism>
<dbReference type="AlphaFoldDB" id="A0A2S6H9M6"/>
<dbReference type="Proteomes" id="UP000240010">
    <property type="component" value="Unassembled WGS sequence"/>
</dbReference>
<accession>A0A2S6H9M6</accession>
<sequence>MIKQVSQCVLPPSKDAEARSQEAHESKYDVLAGIGSTAVLSAL</sequence>
<gene>
    <name evidence="1" type="ORF">B0F87_11157</name>
</gene>
<evidence type="ECO:0000313" key="1">
    <source>
        <dbReference type="EMBL" id="PPK74126.1"/>
    </source>
</evidence>